<dbReference type="InParanoid" id="F8PMJ7"/>
<reference evidence="2" key="1">
    <citation type="journal article" date="2011" name="Science">
        <title>The plant cell wall-decomposing machinery underlies the functional diversity of forest fungi.</title>
        <authorList>
            <person name="Eastwood D.C."/>
            <person name="Floudas D."/>
            <person name="Binder M."/>
            <person name="Majcherczyk A."/>
            <person name="Schneider P."/>
            <person name="Aerts A."/>
            <person name="Asiegbu F.O."/>
            <person name="Baker S.E."/>
            <person name="Barry K."/>
            <person name="Bendiksby M."/>
            <person name="Blumentritt M."/>
            <person name="Coutinho P.M."/>
            <person name="Cullen D."/>
            <person name="de Vries R.P."/>
            <person name="Gathman A."/>
            <person name="Goodell B."/>
            <person name="Henrissat B."/>
            <person name="Ihrmark K."/>
            <person name="Kauserud H."/>
            <person name="Kohler A."/>
            <person name="LaButti K."/>
            <person name="Lapidus A."/>
            <person name="Lavin J.L."/>
            <person name="Lee Y.-H."/>
            <person name="Lindquist E."/>
            <person name="Lilly W."/>
            <person name="Lucas S."/>
            <person name="Morin E."/>
            <person name="Murat C."/>
            <person name="Oguiza J.A."/>
            <person name="Park J."/>
            <person name="Pisabarro A.G."/>
            <person name="Riley R."/>
            <person name="Rosling A."/>
            <person name="Salamov A."/>
            <person name="Schmidt O."/>
            <person name="Schmutz J."/>
            <person name="Skrede I."/>
            <person name="Stenlid J."/>
            <person name="Wiebenga A."/>
            <person name="Xie X."/>
            <person name="Kuees U."/>
            <person name="Hibbett D.S."/>
            <person name="Hoffmeister D."/>
            <person name="Hoegberg N."/>
            <person name="Martin F."/>
            <person name="Grigoriev I.V."/>
            <person name="Watkinson S.C."/>
        </authorList>
    </citation>
    <scope>NUCLEOTIDE SEQUENCE [LARGE SCALE GENOMIC DNA]</scope>
    <source>
        <strain evidence="2">strain S7.3</strain>
    </source>
</reference>
<gene>
    <name evidence="1" type="ORF">SERLA73DRAFT_176243</name>
</gene>
<protein>
    <submittedName>
        <fullName evidence="1">Uncharacterized protein</fullName>
    </submittedName>
</protein>
<dbReference type="AlphaFoldDB" id="F8PMJ7"/>
<name>F8PMJ7_SERL3</name>
<accession>F8PMJ7</accession>
<dbReference type="HOGENOM" id="CLU_2039482_0_0_1"/>
<evidence type="ECO:0000313" key="1">
    <source>
        <dbReference type="EMBL" id="EGO02829.1"/>
    </source>
</evidence>
<dbReference type="Proteomes" id="UP000008063">
    <property type="component" value="Unassembled WGS sequence"/>
</dbReference>
<evidence type="ECO:0000313" key="2">
    <source>
        <dbReference type="Proteomes" id="UP000008063"/>
    </source>
</evidence>
<organism evidence="2">
    <name type="scientific">Serpula lacrymans var. lacrymans (strain S7.3)</name>
    <name type="common">Dry rot fungus</name>
    <dbReference type="NCBI Taxonomy" id="936435"/>
    <lineage>
        <taxon>Eukaryota</taxon>
        <taxon>Fungi</taxon>
        <taxon>Dikarya</taxon>
        <taxon>Basidiomycota</taxon>
        <taxon>Agaricomycotina</taxon>
        <taxon>Agaricomycetes</taxon>
        <taxon>Agaricomycetidae</taxon>
        <taxon>Boletales</taxon>
        <taxon>Coniophorineae</taxon>
        <taxon>Serpulaceae</taxon>
        <taxon>Serpula</taxon>
    </lineage>
</organism>
<sequence length="121" mass="13508">MVPSHLCGDSGLSAAYPFKYRTSAAVWESPAATAVRSQSNHSTSFMFCPCRTNGHMPLFFQTALDPSKIRWRGVIDILAYFKSSPISCIAVKNGRPVCSVQLAPENIRRSFNLRRKSRIQI</sequence>
<proteinExistence type="predicted"/>
<dbReference type="EMBL" id="GL945476">
    <property type="protein sequence ID" value="EGO02829.1"/>
    <property type="molecule type" value="Genomic_DNA"/>
</dbReference>
<keyword evidence="2" id="KW-1185">Reference proteome</keyword>